<evidence type="ECO:0000259" key="2">
    <source>
        <dbReference type="PROSITE" id="PS50846"/>
    </source>
</evidence>
<dbReference type="PRINTS" id="PR00946">
    <property type="entry name" value="HGSCAVENGER"/>
</dbReference>
<dbReference type="InterPro" id="IPR001802">
    <property type="entry name" value="MerP/CopZ"/>
</dbReference>
<proteinExistence type="predicted"/>
<dbReference type="Pfam" id="PF00403">
    <property type="entry name" value="HMA"/>
    <property type="match status" value="1"/>
</dbReference>
<feature type="domain" description="HMA" evidence="2">
    <location>
        <begin position="55"/>
        <end position="122"/>
    </location>
</feature>
<dbReference type="SUPFAM" id="SSF55008">
    <property type="entry name" value="HMA, heavy metal-associated domain"/>
    <property type="match status" value="1"/>
</dbReference>
<dbReference type="Proteomes" id="UP000317519">
    <property type="component" value="Unassembled WGS sequence"/>
</dbReference>
<reference evidence="3 4" key="1">
    <citation type="journal article" date="2015" name="Stand. Genomic Sci.">
        <title>Genomic Encyclopedia of Bacterial and Archaeal Type Strains, Phase III: the genomes of soil and plant-associated and newly described type strains.</title>
        <authorList>
            <person name="Whitman W.B."/>
            <person name="Woyke T."/>
            <person name="Klenk H.P."/>
            <person name="Zhou Y."/>
            <person name="Lilburn T.G."/>
            <person name="Beck B.J."/>
            <person name="De Vos P."/>
            <person name="Vandamme P."/>
            <person name="Eisen J.A."/>
            <person name="Garrity G."/>
            <person name="Hugenholtz P."/>
            <person name="Kyrpides N.C."/>
        </authorList>
    </citation>
    <scope>NUCLEOTIDE SEQUENCE [LARGE SCALE GENOMIC DNA]</scope>
    <source>
        <strain evidence="3 4">CGMCC 1.6847</strain>
    </source>
</reference>
<dbReference type="PROSITE" id="PS50846">
    <property type="entry name" value="HMA_2"/>
    <property type="match status" value="1"/>
</dbReference>
<dbReference type="Gene3D" id="3.30.70.100">
    <property type="match status" value="1"/>
</dbReference>
<dbReference type="CDD" id="cd00371">
    <property type="entry name" value="HMA"/>
    <property type="match status" value="1"/>
</dbReference>
<dbReference type="PROSITE" id="PS51257">
    <property type="entry name" value="PROKAR_LIPOPROTEIN"/>
    <property type="match status" value="1"/>
</dbReference>
<evidence type="ECO:0000313" key="4">
    <source>
        <dbReference type="Proteomes" id="UP000317519"/>
    </source>
</evidence>
<dbReference type="RefSeq" id="WP_144889681.1">
    <property type="nucleotide sequence ID" value="NZ_VLKO01000002.1"/>
</dbReference>
<dbReference type="PANTHER" id="PTHR46594:SF4">
    <property type="entry name" value="P-TYPE CATION-TRANSPORTING ATPASE"/>
    <property type="match status" value="1"/>
</dbReference>
<dbReference type="EMBL" id="VLKO01000002">
    <property type="protein sequence ID" value="TWI02384.1"/>
    <property type="molecule type" value="Genomic_DNA"/>
</dbReference>
<organism evidence="3 4">
    <name type="scientific">Flavobacterium tiangeerense</name>
    <dbReference type="NCBI Taxonomy" id="459471"/>
    <lineage>
        <taxon>Bacteria</taxon>
        <taxon>Pseudomonadati</taxon>
        <taxon>Bacteroidota</taxon>
        <taxon>Flavobacteriia</taxon>
        <taxon>Flavobacteriales</taxon>
        <taxon>Flavobacteriaceae</taxon>
        <taxon>Flavobacterium</taxon>
    </lineage>
</organism>
<accession>A0ABY3FMH9</accession>
<dbReference type="InterPro" id="IPR036163">
    <property type="entry name" value="HMA_dom_sf"/>
</dbReference>
<protein>
    <submittedName>
        <fullName evidence="3">Heavy-metal-associated domain-containing protein</fullName>
    </submittedName>
</protein>
<keyword evidence="4" id="KW-1185">Reference proteome</keyword>
<dbReference type="PANTHER" id="PTHR46594">
    <property type="entry name" value="P-TYPE CATION-TRANSPORTING ATPASE"/>
    <property type="match status" value="1"/>
</dbReference>
<sequence>MNFNKSILALLFACTLFVGCKESENKKPGTEIAADAEGKKNPNAKPKKIAAANLQTANFAVEGMTCAIGCAKTIQEDLTQLEGVQEATVNFETKQAKVTFDKTIQSPEKLTKVVEAAADGKTYKVKDMKS</sequence>
<comment type="caution">
    <text evidence="3">The sequence shown here is derived from an EMBL/GenBank/DDBJ whole genome shotgun (WGS) entry which is preliminary data.</text>
</comment>
<evidence type="ECO:0000313" key="3">
    <source>
        <dbReference type="EMBL" id="TWI02384.1"/>
    </source>
</evidence>
<dbReference type="InterPro" id="IPR006121">
    <property type="entry name" value="HMA_dom"/>
</dbReference>
<name>A0ABY3FMH9_9FLAO</name>
<evidence type="ECO:0000256" key="1">
    <source>
        <dbReference type="ARBA" id="ARBA00022723"/>
    </source>
</evidence>
<keyword evidence="1" id="KW-0479">Metal-binding</keyword>
<gene>
    <name evidence="3" type="ORF">IQ05_00633</name>
</gene>